<feature type="chain" id="PRO_5043674937" evidence="2">
    <location>
        <begin position="18"/>
        <end position="510"/>
    </location>
</feature>
<dbReference type="EMBL" id="BTGC01000008">
    <property type="protein sequence ID" value="GMM51590.1"/>
    <property type="molecule type" value="Genomic_DNA"/>
</dbReference>
<feature type="region of interest" description="Disordered" evidence="1">
    <location>
        <begin position="78"/>
        <end position="110"/>
    </location>
</feature>
<evidence type="ECO:0000313" key="3">
    <source>
        <dbReference type="EMBL" id="GMM51590.1"/>
    </source>
</evidence>
<sequence>MLLSTVLLQAFIGSVHAQNPCQCQDNLSNAFSTNTTEPETSQEYKFIYFPPSQPPPVYQQPQGVPPVGPPVGDNFPGYRYPEYVPYNQGPPVGPYGRTDAPPPPPSQEQYPPRMPCPLQGIDVSRMFQPNPPPQPIPYQEPSLISYVEAPRFRYQEAPQVQFQPPPPLYRPQTPEYATYPRCPFEHVQENRPYSYPAACEAPYYGEERGKCCCGKSLVKGAKDLVKNLCPCKCGESSDRIYKGEDGFCYMRDRHGFYRVPCPLMNGQGSPEFIPPTVVEPEPVQPEAVEPEPFFPEPAEPIEPLAPIIPETSPLEPLAPEIPIPQFEPVIPEAPPMEPGLPPYEEPMPMQPIQQPIQPPTLPGWPTIPRYQDMYAPAYIPLPLAAPAYVPAGIAPINPVVPQPAAAAVPEEPEIVEPKPVLENCNNCGCKCGCCNCNCICDNCSNDGICKCPSCCPFNKCKCFNGCCRDHSGEGQEKECCLPRLRNLFCCRKQNKPIPIATIYAPERQAC</sequence>
<dbReference type="Proteomes" id="UP001362899">
    <property type="component" value="Unassembled WGS sequence"/>
</dbReference>
<name>A0AAV5RJG9_STABA</name>
<proteinExistence type="predicted"/>
<keyword evidence="2" id="KW-0732">Signal</keyword>
<organism evidence="3 4">
    <name type="scientific">Starmerella bacillaris</name>
    <name type="common">Yeast</name>
    <name type="synonym">Candida zemplinina</name>
    <dbReference type="NCBI Taxonomy" id="1247836"/>
    <lineage>
        <taxon>Eukaryota</taxon>
        <taxon>Fungi</taxon>
        <taxon>Dikarya</taxon>
        <taxon>Ascomycota</taxon>
        <taxon>Saccharomycotina</taxon>
        <taxon>Dipodascomycetes</taxon>
        <taxon>Dipodascales</taxon>
        <taxon>Trichomonascaceae</taxon>
        <taxon>Starmerella</taxon>
    </lineage>
</organism>
<feature type="signal peptide" evidence="2">
    <location>
        <begin position="1"/>
        <end position="17"/>
    </location>
</feature>
<accession>A0AAV5RJG9</accession>
<reference evidence="3 4" key="1">
    <citation type="journal article" date="2023" name="Elife">
        <title>Identification of key yeast species and microbe-microbe interactions impacting larval growth of Drosophila in the wild.</title>
        <authorList>
            <person name="Mure A."/>
            <person name="Sugiura Y."/>
            <person name="Maeda R."/>
            <person name="Honda K."/>
            <person name="Sakurai N."/>
            <person name="Takahashi Y."/>
            <person name="Watada M."/>
            <person name="Katoh T."/>
            <person name="Gotoh A."/>
            <person name="Gotoh Y."/>
            <person name="Taniguchi I."/>
            <person name="Nakamura K."/>
            <person name="Hayashi T."/>
            <person name="Katayama T."/>
            <person name="Uemura T."/>
            <person name="Hattori Y."/>
        </authorList>
    </citation>
    <scope>NUCLEOTIDE SEQUENCE [LARGE SCALE GENOMIC DNA]</scope>
    <source>
        <strain evidence="3 4">SB-73</strain>
    </source>
</reference>
<evidence type="ECO:0000256" key="1">
    <source>
        <dbReference type="SAM" id="MobiDB-lite"/>
    </source>
</evidence>
<comment type="caution">
    <text evidence="3">The sequence shown here is derived from an EMBL/GenBank/DDBJ whole genome shotgun (WGS) entry which is preliminary data.</text>
</comment>
<evidence type="ECO:0000313" key="4">
    <source>
        <dbReference type="Proteomes" id="UP001362899"/>
    </source>
</evidence>
<dbReference type="AlphaFoldDB" id="A0AAV5RJG9"/>
<keyword evidence="4" id="KW-1185">Reference proteome</keyword>
<protein>
    <submittedName>
        <fullName evidence="3">Uncharacterized protein</fullName>
    </submittedName>
</protein>
<evidence type="ECO:0000256" key="2">
    <source>
        <dbReference type="SAM" id="SignalP"/>
    </source>
</evidence>
<gene>
    <name evidence="3" type="ORF">DASB73_025530</name>
</gene>